<dbReference type="KEGG" id="spon:HME9304_01631"/>
<evidence type="ECO:0000313" key="2">
    <source>
        <dbReference type="Proteomes" id="UP000248536"/>
    </source>
</evidence>
<organism evidence="1 2">
    <name type="scientific">Flagellimonas maritima</name>
    <dbReference type="NCBI Taxonomy" id="1383885"/>
    <lineage>
        <taxon>Bacteria</taxon>
        <taxon>Pseudomonadati</taxon>
        <taxon>Bacteroidota</taxon>
        <taxon>Flavobacteriia</taxon>
        <taxon>Flavobacteriales</taxon>
        <taxon>Flavobacteriaceae</taxon>
        <taxon>Flagellimonas</taxon>
    </lineage>
</organism>
<name>A0A2Z4LTE2_9FLAO</name>
<dbReference type="EMBL" id="CP030104">
    <property type="protein sequence ID" value="AWX44628.1"/>
    <property type="molecule type" value="Genomic_DNA"/>
</dbReference>
<sequence length="70" mass="8312">MRAFVLFDVLCNLFGNYIMMSEQVTEKRRKFFAMVGSRSIHKLGFVWESISTIWESKNAKTIYCNFILYT</sequence>
<protein>
    <submittedName>
        <fullName evidence="1">Uncharacterized protein</fullName>
    </submittedName>
</protein>
<dbReference type="AlphaFoldDB" id="A0A2Z4LTE2"/>
<proteinExistence type="predicted"/>
<dbReference type="Proteomes" id="UP000248536">
    <property type="component" value="Chromosome"/>
</dbReference>
<accession>A0A2Z4LTE2</accession>
<evidence type="ECO:0000313" key="1">
    <source>
        <dbReference type="EMBL" id="AWX44628.1"/>
    </source>
</evidence>
<keyword evidence="2" id="KW-1185">Reference proteome</keyword>
<gene>
    <name evidence="1" type="ORF">HME9304_01631</name>
</gene>
<reference evidence="1 2" key="1">
    <citation type="submission" date="2018-06" db="EMBL/GenBank/DDBJ databases">
        <title>Spongiibacterium sp. HME9304 Genome sequencing and assembly.</title>
        <authorList>
            <person name="Kang H."/>
            <person name="Kim H."/>
            <person name="Joh K."/>
        </authorList>
    </citation>
    <scope>NUCLEOTIDE SEQUENCE [LARGE SCALE GENOMIC DNA]</scope>
    <source>
        <strain evidence="1 2">HME9304</strain>
    </source>
</reference>